<evidence type="ECO:0000313" key="2">
    <source>
        <dbReference type="EMBL" id="KRX34763.1"/>
    </source>
</evidence>
<sequence length="236" mass="24674">MEEGGISAWSSRGLMPSRCRHSGAGASNPSGMLRGPDGAGGVPGWDTGKDRSRGGTAAESAACGQCAALEERPVGQWPWLYHVRESRPESSPGGRGLPVTMRRLRRRRLAEILGNQGAGNNAGRRHRCGWNRGDEGIGGGTPPGRGKVFGQPPLGARRACPPQQLFTRPTPAPGIRAALESARRRSLAVRFSHEAVLRRRLGGTCSGGKPAGENVVPSPPRGLPGGGQRAKMSSGV</sequence>
<keyword evidence="3" id="KW-1185">Reference proteome</keyword>
<comment type="caution">
    <text evidence="2">The sequence shown here is derived from an EMBL/GenBank/DDBJ whole genome shotgun (WGS) entry which is preliminary data.</text>
</comment>
<accession>A0A0V0T6W7</accession>
<organism evidence="2 3">
    <name type="scientific">Trichinella murrelli</name>
    <dbReference type="NCBI Taxonomy" id="144512"/>
    <lineage>
        <taxon>Eukaryota</taxon>
        <taxon>Metazoa</taxon>
        <taxon>Ecdysozoa</taxon>
        <taxon>Nematoda</taxon>
        <taxon>Enoplea</taxon>
        <taxon>Dorylaimia</taxon>
        <taxon>Trichinellida</taxon>
        <taxon>Trichinellidae</taxon>
        <taxon>Trichinella</taxon>
    </lineage>
</organism>
<feature type="region of interest" description="Disordered" evidence="1">
    <location>
        <begin position="1"/>
        <end position="57"/>
    </location>
</feature>
<gene>
    <name evidence="2" type="ORF">T05_14374</name>
</gene>
<proteinExistence type="predicted"/>
<protein>
    <submittedName>
        <fullName evidence="2">Uncharacterized protein</fullName>
    </submittedName>
</protein>
<dbReference type="EMBL" id="JYDJ01000519">
    <property type="protein sequence ID" value="KRX34763.1"/>
    <property type="molecule type" value="Genomic_DNA"/>
</dbReference>
<dbReference type="AlphaFoldDB" id="A0A0V0T6W7"/>
<evidence type="ECO:0000256" key="1">
    <source>
        <dbReference type="SAM" id="MobiDB-lite"/>
    </source>
</evidence>
<name>A0A0V0T6W7_9BILA</name>
<reference evidence="2 3" key="1">
    <citation type="submission" date="2015-01" db="EMBL/GenBank/DDBJ databases">
        <title>Evolution of Trichinella species and genotypes.</title>
        <authorList>
            <person name="Korhonen P.K."/>
            <person name="Edoardo P."/>
            <person name="Giuseppe L.R."/>
            <person name="Gasser R.B."/>
        </authorList>
    </citation>
    <scope>NUCLEOTIDE SEQUENCE [LARGE SCALE GENOMIC DNA]</scope>
    <source>
        <strain evidence="2">ISS417</strain>
    </source>
</reference>
<evidence type="ECO:0000313" key="3">
    <source>
        <dbReference type="Proteomes" id="UP000055048"/>
    </source>
</evidence>
<dbReference type="Proteomes" id="UP000055048">
    <property type="component" value="Unassembled WGS sequence"/>
</dbReference>
<feature type="region of interest" description="Disordered" evidence="1">
    <location>
        <begin position="202"/>
        <end position="236"/>
    </location>
</feature>